<dbReference type="OrthoDB" id="8480119at2"/>
<reference evidence="1" key="1">
    <citation type="submission" date="2008-01" db="EMBL/GenBank/DDBJ databases">
        <title>Complete sequence of chromosome of Caulobacter sp. K31.</title>
        <authorList>
            <consortium name="US DOE Joint Genome Institute"/>
            <person name="Copeland A."/>
            <person name="Lucas S."/>
            <person name="Lapidus A."/>
            <person name="Barry K."/>
            <person name="Glavina del Rio T."/>
            <person name="Dalin E."/>
            <person name="Tice H."/>
            <person name="Pitluck S."/>
            <person name="Bruce D."/>
            <person name="Goodwin L."/>
            <person name="Thompson L.S."/>
            <person name="Brettin T."/>
            <person name="Detter J.C."/>
            <person name="Han C."/>
            <person name="Schmutz J."/>
            <person name="Larimer F."/>
            <person name="Land M."/>
            <person name="Hauser L."/>
            <person name="Kyrpides N."/>
            <person name="Kim E."/>
            <person name="Stephens C."/>
            <person name="Richardson P."/>
        </authorList>
    </citation>
    <scope>NUCLEOTIDE SEQUENCE [LARGE SCALE GENOMIC DNA]</scope>
    <source>
        <strain evidence="1">K31</strain>
    </source>
</reference>
<evidence type="ECO:0000313" key="1">
    <source>
        <dbReference type="EMBL" id="ABZ69601.1"/>
    </source>
</evidence>
<dbReference type="STRING" id="366602.Caul_0467"/>
<gene>
    <name evidence="1" type="ordered locus">Caul_0467</name>
</gene>
<dbReference type="KEGG" id="cak:Caul_0467"/>
<proteinExistence type="predicted"/>
<dbReference type="AlphaFoldDB" id="B0T6I4"/>
<name>B0T6I4_CAUSK</name>
<dbReference type="HOGENOM" id="CLU_1632843_0_0_5"/>
<sequence length="182" mass="19184">MIEPRPVHQSHEPVRADASGISVSDYPSVQARLASLGCGFPQGVAILPANFAVATDRSQFKELAEAPTIRKLLRSAGLPVSGLLPDGKTSPLILNRSAGWAGPALFISAGLLSANATAVSVALGILTNYLSDFLKGSLREKGVELDIIVERRGDRVCKKISYQGPIEGLEALARAVARIADE</sequence>
<dbReference type="EMBL" id="CP000927">
    <property type="protein sequence ID" value="ABZ69601.1"/>
    <property type="molecule type" value="Genomic_DNA"/>
</dbReference>
<accession>B0T6I4</accession>
<protein>
    <submittedName>
        <fullName evidence="1">Uncharacterized protein</fullName>
    </submittedName>
</protein>
<organism evidence="1">
    <name type="scientific">Caulobacter sp. (strain K31)</name>
    <dbReference type="NCBI Taxonomy" id="366602"/>
    <lineage>
        <taxon>Bacteria</taxon>
        <taxon>Pseudomonadati</taxon>
        <taxon>Pseudomonadota</taxon>
        <taxon>Alphaproteobacteria</taxon>
        <taxon>Caulobacterales</taxon>
        <taxon>Caulobacteraceae</taxon>
        <taxon>Caulobacter</taxon>
    </lineage>
</organism>
<dbReference type="eggNOG" id="ENOG5033A1C">
    <property type="taxonomic scope" value="Bacteria"/>
</dbReference>